<keyword evidence="2" id="KW-1185">Reference proteome</keyword>
<evidence type="ECO:0000313" key="1">
    <source>
        <dbReference type="EMBL" id="MBZ2166855.1"/>
    </source>
</evidence>
<gene>
    <name evidence="1" type="ORF">K8N75_12495</name>
</gene>
<dbReference type="Proteomes" id="UP000825933">
    <property type="component" value="Unassembled WGS sequence"/>
</dbReference>
<dbReference type="EMBL" id="JAIOUQ010000016">
    <property type="protein sequence ID" value="MBZ2166855.1"/>
    <property type="molecule type" value="Genomic_DNA"/>
</dbReference>
<comment type="caution">
    <text evidence="1">The sequence shown here is derived from an EMBL/GenBank/DDBJ whole genome shotgun (WGS) entry which is preliminary data.</text>
</comment>
<organism evidence="1 2">
    <name type="scientific">Methanobacterium spitsbergense</name>
    <dbReference type="NCBI Taxonomy" id="2874285"/>
    <lineage>
        <taxon>Archaea</taxon>
        <taxon>Methanobacteriati</taxon>
        <taxon>Methanobacteriota</taxon>
        <taxon>Methanomada group</taxon>
        <taxon>Methanobacteria</taxon>
        <taxon>Methanobacteriales</taxon>
        <taxon>Methanobacteriaceae</taxon>
        <taxon>Methanobacterium</taxon>
    </lineage>
</organism>
<name>A0A8T5V5B5_9EURY</name>
<dbReference type="RefSeq" id="WP_223792400.1">
    <property type="nucleotide sequence ID" value="NZ_JAIOUQ010000016.1"/>
</dbReference>
<protein>
    <submittedName>
        <fullName evidence="1">Uncharacterized protein</fullName>
    </submittedName>
</protein>
<accession>A0A8T5V5B5</accession>
<reference evidence="2" key="1">
    <citation type="journal article" date="2022" name="Microbiol. Resour. Announc.">
        <title>Draft Genome Sequence of a Methanogenic Archaeon from West Spitsbergen Permafrost.</title>
        <authorList>
            <person name="Trubitsyn V."/>
            <person name="Rivkina E."/>
            <person name="Shcherbakova V."/>
        </authorList>
    </citation>
    <scope>NUCLEOTIDE SEQUENCE [LARGE SCALE GENOMIC DNA]</scope>
    <source>
        <strain evidence="2">VT</strain>
    </source>
</reference>
<evidence type="ECO:0000313" key="2">
    <source>
        <dbReference type="Proteomes" id="UP000825933"/>
    </source>
</evidence>
<sequence>MIFRKSTENELNSKEILNQVNRCKPEELENLLNQIETKIEESQYEDRDLLFAKTMTTSRLASMRSNDQAFI</sequence>
<dbReference type="AlphaFoldDB" id="A0A8T5V5B5"/>
<proteinExistence type="predicted"/>